<dbReference type="PANTHER" id="PTHR24412">
    <property type="entry name" value="KELCH PROTEIN"/>
    <property type="match status" value="1"/>
</dbReference>
<name>A0AA35XHW4_GEOBA</name>
<sequence>MPSSDKKLSVQWGHKKRAPCDMSRGSATTDGRFAYFTPSGSASVYRYEWDSEKWSQLPSCPSLDSGLVIIDRELTAVGGYAANDSTWPRMVSTDKLHTLRLWRWVEKHPPMNTAHISPAVVSTPEYLIVIGGGSHTIHSFQPSEWISTVELYHLKTRSWHYLTSLPQPLTLPSATICGDQLNVIGDYTEGYTCSLQTIPHGGKPIPSSLALSWKPLPPLPVTQATAATVCGQLVIFRGGSSVNSIHQLVDGQWVEISSIGYSRLGCLVANRSPEEVVIVGGCGVVNGLIQTVNTVEKCIITK</sequence>
<proteinExistence type="predicted"/>
<evidence type="ECO:0000256" key="2">
    <source>
        <dbReference type="ARBA" id="ARBA00022737"/>
    </source>
</evidence>
<dbReference type="InterPro" id="IPR006652">
    <property type="entry name" value="Kelch_1"/>
</dbReference>
<dbReference type="EMBL" id="CASHTH010003985">
    <property type="protein sequence ID" value="CAI8052090.1"/>
    <property type="molecule type" value="Genomic_DNA"/>
</dbReference>
<keyword evidence="2" id="KW-0677">Repeat</keyword>
<evidence type="ECO:0000313" key="4">
    <source>
        <dbReference type="EMBL" id="CAI8052090.1"/>
    </source>
</evidence>
<dbReference type="PANTHER" id="PTHR24412:SF489">
    <property type="entry name" value="RING FINGER DOMAIN AND KELCH REPEAT-CONTAINING PROTEIN DDB_G0271372"/>
    <property type="match status" value="1"/>
</dbReference>
<organism evidence="4 5">
    <name type="scientific">Geodia barretti</name>
    <name type="common">Barrett's horny sponge</name>
    <dbReference type="NCBI Taxonomy" id="519541"/>
    <lineage>
        <taxon>Eukaryota</taxon>
        <taxon>Metazoa</taxon>
        <taxon>Porifera</taxon>
        <taxon>Demospongiae</taxon>
        <taxon>Heteroscleromorpha</taxon>
        <taxon>Tetractinellida</taxon>
        <taxon>Astrophorina</taxon>
        <taxon>Geodiidae</taxon>
        <taxon>Geodia</taxon>
    </lineage>
</organism>
<protein>
    <submittedName>
        <fullName evidence="4">Uncharacterized protein</fullName>
    </submittedName>
</protein>
<evidence type="ECO:0000256" key="1">
    <source>
        <dbReference type="ARBA" id="ARBA00022441"/>
    </source>
</evidence>
<evidence type="ECO:0000256" key="3">
    <source>
        <dbReference type="SAM" id="MobiDB-lite"/>
    </source>
</evidence>
<dbReference type="Proteomes" id="UP001174909">
    <property type="component" value="Unassembled WGS sequence"/>
</dbReference>
<evidence type="ECO:0000313" key="5">
    <source>
        <dbReference type="Proteomes" id="UP001174909"/>
    </source>
</evidence>
<gene>
    <name evidence="4" type="ORF">GBAR_LOCUS28520</name>
</gene>
<reference evidence="4" key="1">
    <citation type="submission" date="2023-03" db="EMBL/GenBank/DDBJ databases">
        <authorList>
            <person name="Steffen K."/>
            <person name="Cardenas P."/>
        </authorList>
    </citation>
    <scope>NUCLEOTIDE SEQUENCE</scope>
</reference>
<dbReference type="AlphaFoldDB" id="A0AA35XHW4"/>
<dbReference type="InterPro" id="IPR015915">
    <property type="entry name" value="Kelch-typ_b-propeller"/>
</dbReference>
<dbReference type="Pfam" id="PF01344">
    <property type="entry name" value="Kelch_1"/>
    <property type="match status" value="1"/>
</dbReference>
<feature type="region of interest" description="Disordered" evidence="3">
    <location>
        <begin position="1"/>
        <end position="24"/>
    </location>
</feature>
<accession>A0AA35XHW4</accession>
<keyword evidence="5" id="KW-1185">Reference proteome</keyword>
<dbReference type="SUPFAM" id="SSF117281">
    <property type="entry name" value="Kelch motif"/>
    <property type="match status" value="1"/>
</dbReference>
<dbReference type="Gene3D" id="2.120.10.80">
    <property type="entry name" value="Kelch-type beta propeller"/>
    <property type="match status" value="1"/>
</dbReference>
<keyword evidence="1" id="KW-0880">Kelch repeat</keyword>
<comment type="caution">
    <text evidence="4">The sequence shown here is derived from an EMBL/GenBank/DDBJ whole genome shotgun (WGS) entry which is preliminary data.</text>
</comment>
<dbReference type="SMART" id="SM00612">
    <property type="entry name" value="Kelch"/>
    <property type="match status" value="1"/>
</dbReference>